<dbReference type="STRING" id="1387353.BSF38_02130"/>
<dbReference type="Proteomes" id="UP000186309">
    <property type="component" value="Chromosome"/>
</dbReference>
<dbReference type="KEGG" id="pbor:BSF38_02130"/>
<dbReference type="PANTHER" id="PTHR11699">
    <property type="entry name" value="ALDEHYDE DEHYDROGENASE-RELATED"/>
    <property type="match status" value="1"/>
</dbReference>
<dbReference type="SUPFAM" id="SSF53720">
    <property type="entry name" value="ALDH-like"/>
    <property type="match status" value="1"/>
</dbReference>
<organism evidence="3 4">
    <name type="scientific">Paludisphaera borealis</name>
    <dbReference type="NCBI Taxonomy" id="1387353"/>
    <lineage>
        <taxon>Bacteria</taxon>
        <taxon>Pseudomonadati</taxon>
        <taxon>Planctomycetota</taxon>
        <taxon>Planctomycetia</taxon>
        <taxon>Isosphaerales</taxon>
        <taxon>Isosphaeraceae</taxon>
        <taxon>Paludisphaera</taxon>
    </lineage>
</organism>
<dbReference type="Gene3D" id="3.40.309.10">
    <property type="entry name" value="Aldehyde Dehydrogenase, Chain A, domain 2"/>
    <property type="match status" value="1"/>
</dbReference>
<dbReference type="Pfam" id="PF00171">
    <property type="entry name" value="Aldedh"/>
    <property type="match status" value="1"/>
</dbReference>
<proteinExistence type="predicted"/>
<protein>
    <submittedName>
        <fullName evidence="3">Succinate-semialdehyde dehydrogenase [NADP(+)] 2</fullName>
        <ecNumber evidence="3">1.2.1.79</ecNumber>
    </submittedName>
</protein>
<dbReference type="GO" id="GO:0036243">
    <property type="term" value="F:succinate-semialdehyde dehydrogenase (NADP+) activity"/>
    <property type="evidence" value="ECO:0007669"/>
    <property type="project" value="UniProtKB-EC"/>
</dbReference>
<dbReference type="RefSeq" id="WP_076345431.1">
    <property type="nucleotide sequence ID" value="NZ_CP019082.1"/>
</dbReference>
<evidence type="ECO:0000259" key="2">
    <source>
        <dbReference type="Pfam" id="PF00171"/>
    </source>
</evidence>
<dbReference type="EC" id="1.2.1.79" evidence="3"/>
<keyword evidence="4" id="KW-1185">Reference proteome</keyword>
<dbReference type="OrthoDB" id="9812625at2"/>
<dbReference type="InterPro" id="IPR016163">
    <property type="entry name" value="Ald_DH_C"/>
</dbReference>
<reference evidence="4" key="1">
    <citation type="submission" date="2016-12" db="EMBL/GenBank/DDBJ databases">
        <title>Comparative genomics of four Isosphaeraceae planctomycetes: a common pool of plasmids and glycoside hydrolase genes.</title>
        <authorList>
            <person name="Ivanova A."/>
        </authorList>
    </citation>
    <scope>NUCLEOTIDE SEQUENCE [LARGE SCALE GENOMIC DNA]</scope>
    <source>
        <strain evidence="4">PX4</strain>
    </source>
</reference>
<evidence type="ECO:0000313" key="3">
    <source>
        <dbReference type="EMBL" id="APW60646.1"/>
    </source>
</evidence>
<sequence length="500" mass="53194">MSVTIDDVLATRNPASGAEVGRAAATSPDAVAAIVGRAGDAQAGWAARPWNERRMVLADWWRILGRDARAWSDLIRDEIGKPATEAMAGDLIPTLDALRWTVKRSGKLLADERIGPSWQRWLLTPTGRLRWTPYGVVGIVGTWNYPLFLNAAPIAQALAGGNAVVWKPSELAIACGEKLQQSLEEAGTPPGLVAAVYGRGEVGQALLESNIDKAIFTGGVETGRRVLSTLAGRGIPAVVELSGFDPAIILPDAPVESTVRAIVWSAFVGCGQTCVAVKRIIVVGDARPWAEAFAAEIRKLRVGDPAEPGVDVGPMINDPARDRFDRTIRATVEAGAEVLAGGEPLDRPGSFYAPTLLSARSPEPERALEGAFGPVVLIRGVDDAEAAIAAANSSNMALAASVWGRDRRAARAIARRIEAGMVCVNEAVAPTASASAPFGGFKSSGYGRTHGELGLREFVAPQVLFERSAGGFRPQLFPYSRGGTVDKFLGFYRWMFHRRA</sequence>
<dbReference type="InterPro" id="IPR015590">
    <property type="entry name" value="Aldehyde_DH_dom"/>
</dbReference>
<name>A0A1U7CP13_9BACT</name>
<gene>
    <name evidence="3" type="primary">gabD2</name>
    <name evidence="3" type="ORF">BSF38_02130</name>
</gene>
<dbReference type="InterPro" id="IPR016161">
    <property type="entry name" value="Ald_DH/histidinol_DH"/>
</dbReference>
<keyword evidence="1 3" id="KW-0560">Oxidoreductase</keyword>
<accession>A0A1U7CP13</accession>
<dbReference type="EMBL" id="CP019082">
    <property type="protein sequence ID" value="APW60646.1"/>
    <property type="molecule type" value="Genomic_DNA"/>
</dbReference>
<evidence type="ECO:0000313" key="4">
    <source>
        <dbReference type="Proteomes" id="UP000186309"/>
    </source>
</evidence>
<dbReference type="AlphaFoldDB" id="A0A1U7CP13"/>
<dbReference type="InterPro" id="IPR016162">
    <property type="entry name" value="Ald_DH_N"/>
</dbReference>
<evidence type="ECO:0000256" key="1">
    <source>
        <dbReference type="ARBA" id="ARBA00023002"/>
    </source>
</evidence>
<feature type="domain" description="Aldehyde dehydrogenase" evidence="2">
    <location>
        <begin position="9"/>
        <end position="460"/>
    </location>
</feature>
<dbReference type="Gene3D" id="3.40.605.10">
    <property type="entry name" value="Aldehyde Dehydrogenase, Chain A, domain 1"/>
    <property type="match status" value="1"/>
</dbReference>